<dbReference type="Gene3D" id="3.30.750.24">
    <property type="entry name" value="STAS domain"/>
    <property type="match status" value="1"/>
</dbReference>
<evidence type="ECO:0000313" key="4">
    <source>
        <dbReference type="EMBL" id="BDX06249.1"/>
    </source>
</evidence>
<accession>A0AA48HJ63</accession>
<dbReference type="EMBL" id="AP027272">
    <property type="protein sequence ID" value="BDX06249.1"/>
    <property type="molecule type" value="Genomic_DNA"/>
</dbReference>
<feature type="domain" description="STAS" evidence="3">
    <location>
        <begin position="3"/>
        <end position="101"/>
    </location>
</feature>
<dbReference type="InterPro" id="IPR036513">
    <property type="entry name" value="STAS_dom_sf"/>
</dbReference>
<reference evidence="4" key="1">
    <citation type="submission" date="2023-01" db="EMBL/GenBank/DDBJ databases">
        <title>Complete genome sequence of Planctobacterium marinum strain Dej080120_11.</title>
        <authorList>
            <person name="Ueki S."/>
            <person name="Maruyama F."/>
        </authorList>
    </citation>
    <scope>NUCLEOTIDE SEQUENCE</scope>
    <source>
        <strain evidence="4">Dej080120_11</strain>
    </source>
</reference>
<dbReference type="SUPFAM" id="SSF52091">
    <property type="entry name" value="SpoIIaa-like"/>
    <property type="match status" value="1"/>
</dbReference>
<name>A0AA48HJ63_9ALTE</name>
<evidence type="ECO:0000259" key="3">
    <source>
        <dbReference type="PROSITE" id="PS50801"/>
    </source>
</evidence>
<evidence type="ECO:0000313" key="5">
    <source>
        <dbReference type="Proteomes" id="UP001333710"/>
    </source>
</evidence>
<dbReference type="AlphaFoldDB" id="A0AA48HJ63"/>
<evidence type="ECO:0000256" key="2">
    <source>
        <dbReference type="RuleBase" id="RU003749"/>
    </source>
</evidence>
<dbReference type="KEGG" id="pmaw:MACH26_17700"/>
<dbReference type="PANTHER" id="PTHR33495:SF15">
    <property type="entry name" value="STAS DOMAIN-CONTAINING PROTEIN"/>
    <property type="match status" value="1"/>
</dbReference>
<dbReference type="GO" id="GO:0043856">
    <property type="term" value="F:anti-sigma factor antagonist activity"/>
    <property type="evidence" value="ECO:0007669"/>
    <property type="project" value="InterPro"/>
</dbReference>
<dbReference type="RefSeq" id="WP_338292279.1">
    <property type="nucleotide sequence ID" value="NZ_AP027272.1"/>
</dbReference>
<dbReference type="InterPro" id="IPR002645">
    <property type="entry name" value="STAS_dom"/>
</dbReference>
<dbReference type="PANTHER" id="PTHR33495">
    <property type="entry name" value="ANTI-SIGMA FACTOR ANTAGONIST TM_1081-RELATED-RELATED"/>
    <property type="match status" value="1"/>
</dbReference>
<protein>
    <recommendedName>
        <fullName evidence="2">Anti-sigma factor antagonist</fullName>
    </recommendedName>
</protein>
<dbReference type="Pfam" id="PF01740">
    <property type="entry name" value="STAS"/>
    <property type="match status" value="1"/>
</dbReference>
<dbReference type="NCBIfam" id="TIGR00377">
    <property type="entry name" value="ant_ant_sig"/>
    <property type="match status" value="1"/>
</dbReference>
<organism evidence="4 5">
    <name type="scientific">Planctobacterium marinum</name>
    <dbReference type="NCBI Taxonomy" id="1631968"/>
    <lineage>
        <taxon>Bacteria</taxon>
        <taxon>Pseudomonadati</taxon>
        <taxon>Pseudomonadota</taxon>
        <taxon>Gammaproteobacteria</taxon>
        <taxon>Alteromonadales</taxon>
        <taxon>Alteromonadaceae</taxon>
        <taxon>Planctobacterium</taxon>
    </lineage>
</organism>
<dbReference type="InterPro" id="IPR003658">
    <property type="entry name" value="Anti-sigma_ant"/>
</dbReference>
<sequence length="101" mass="11516">MSLERILSSDGKTLTIVLDDKFDFSKVQEFRDTYSEDIDNVATVVVDLGNTEYMDSSALGMLLNMQKTLKEQVSEFQIVNSRPSVAKILQISRFDKKFTIK</sequence>
<keyword evidence="5" id="KW-1185">Reference proteome</keyword>
<evidence type="ECO:0000256" key="1">
    <source>
        <dbReference type="ARBA" id="ARBA00009013"/>
    </source>
</evidence>
<comment type="similarity">
    <text evidence="1 2">Belongs to the anti-sigma-factor antagonist family.</text>
</comment>
<dbReference type="CDD" id="cd07043">
    <property type="entry name" value="STAS_anti-anti-sigma_factors"/>
    <property type="match status" value="1"/>
</dbReference>
<gene>
    <name evidence="4" type="ORF">MACH26_17700</name>
</gene>
<dbReference type="PROSITE" id="PS50801">
    <property type="entry name" value="STAS"/>
    <property type="match status" value="1"/>
</dbReference>
<proteinExistence type="inferred from homology"/>
<dbReference type="Proteomes" id="UP001333710">
    <property type="component" value="Chromosome"/>
</dbReference>